<dbReference type="InterPro" id="IPR044004">
    <property type="entry name" value="TSP1_spondin_dom"/>
</dbReference>
<feature type="domain" description="SMB" evidence="5">
    <location>
        <begin position="181"/>
        <end position="209"/>
    </location>
</feature>
<dbReference type="Gene3D" id="2.20.100.10">
    <property type="entry name" value="Thrombospondin type-1 (TSP1) repeat"/>
    <property type="match status" value="1"/>
</dbReference>
<dbReference type="InterPro" id="IPR039942">
    <property type="entry name" value="SBSPO"/>
</dbReference>
<dbReference type="InterPro" id="IPR001212">
    <property type="entry name" value="Somatomedin_B_dom"/>
</dbReference>
<sequence length="393" mass="45760">MLQFLIVLLWLRFEIMHTGCLEADICCAGRNLSCKAVETGKPTYAQLESLINQRKEARKLAPRPSRPSKFLDNFLQKDTPKISNRSTIHENDEHGFSPVAFINEEPLVTRKPKANFYRSIHDSKGKRKYRDVPLPHSGNDEQQLLLLDNGAWKREISYEILNGDKVSDVVEIIDKNSWNVRNKVCYCDEMCREFLDCCSDYRYVCPKVDCQVGKWAKWSPCVSGRRRYYGIMKRSRNITIQPQHGGKKCPPLVEKRACAIKRDEVAQLLPYYLSRARTYSKGYKLNYELADLSEQNDPNNYCVIFESTWHNVKCNNETFTRSFAKKTRICVECQETARRPHNGRCWGQGKNGTLSFWSILRSKTCFGQWVRLARKQFCHCPSAFPAMERYIFV</sequence>
<dbReference type="PANTHER" id="PTHR20920">
    <property type="entry name" value="RPE-SPONDIN"/>
    <property type="match status" value="1"/>
</dbReference>
<keyword evidence="2" id="KW-1015">Disulfide bond</keyword>
<dbReference type="AlphaFoldDB" id="A0A915L4X1"/>
<proteinExistence type="predicted"/>
<evidence type="ECO:0000259" key="5">
    <source>
        <dbReference type="PROSITE" id="PS50958"/>
    </source>
</evidence>
<dbReference type="Pfam" id="PF25031">
    <property type="entry name" value="SBSPON_C"/>
    <property type="match status" value="1"/>
</dbReference>
<protein>
    <submittedName>
        <fullName evidence="7">SMB domain-containing protein</fullName>
    </submittedName>
</protein>
<keyword evidence="1 4" id="KW-0732">Signal</keyword>
<dbReference type="InterPro" id="IPR056801">
    <property type="entry name" value="SBSPON_C"/>
</dbReference>
<dbReference type="SUPFAM" id="SSF90188">
    <property type="entry name" value="Somatomedin B domain"/>
    <property type="match status" value="1"/>
</dbReference>
<keyword evidence="6" id="KW-1185">Reference proteome</keyword>
<dbReference type="Pfam" id="PF01033">
    <property type="entry name" value="Somatomedin_B"/>
    <property type="match status" value="1"/>
</dbReference>
<evidence type="ECO:0000313" key="6">
    <source>
        <dbReference type="Proteomes" id="UP000887565"/>
    </source>
</evidence>
<accession>A0A915L4X1</accession>
<dbReference type="InterPro" id="IPR036383">
    <property type="entry name" value="TSP1_rpt_sf"/>
</dbReference>
<organism evidence="6 7">
    <name type="scientific">Romanomermis culicivorax</name>
    <name type="common">Nematode worm</name>
    <dbReference type="NCBI Taxonomy" id="13658"/>
    <lineage>
        <taxon>Eukaryota</taxon>
        <taxon>Metazoa</taxon>
        <taxon>Ecdysozoa</taxon>
        <taxon>Nematoda</taxon>
        <taxon>Enoplea</taxon>
        <taxon>Dorylaimia</taxon>
        <taxon>Mermithida</taxon>
        <taxon>Mermithoidea</taxon>
        <taxon>Mermithidae</taxon>
        <taxon>Romanomermis</taxon>
    </lineage>
</organism>
<name>A0A915L4X1_ROMCU</name>
<dbReference type="PROSITE" id="PS00524">
    <property type="entry name" value="SMB_1"/>
    <property type="match status" value="1"/>
</dbReference>
<dbReference type="InterPro" id="IPR036024">
    <property type="entry name" value="Somatomedin_B-like_dom_sf"/>
</dbReference>
<dbReference type="SUPFAM" id="SSF82895">
    <property type="entry name" value="TSP-1 type 1 repeat"/>
    <property type="match status" value="1"/>
</dbReference>
<feature type="chain" id="PRO_5036677848" evidence="4">
    <location>
        <begin position="21"/>
        <end position="393"/>
    </location>
</feature>
<evidence type="ECO:0000313" key="7">
    <source>
        <dbReference type="WBParaSite" id="nRc.2.0.1.t46130-RA"/>
    </source>
</evidence>
<evidence type="ECO:0000256" key="3">
    <source>
        <dbReference type="ARBA" id="ARBA00023180"/>
    </source>
</evidence>
<feature type="signal peptide" evidence="4">
    <location>
        <begin position="1"/>
        <end position="20"/>
    </location>
</feature>
<dbReference type="WBParaSite" id="nRc.2.0.1.t46130-RA">
    <property type="protein sequence ID" value="nRc.2.0.1.t46130-RA"/>
    <property type="gene ID" value="nRc.2.0.1.g46130"/>
</dbReference>
<dbReference type="PROSITE" id="PS50958">
    <property type="entry name" value="SMB_2"/>
    <property type="match status" value="1"/>
</dbReference>
<dbReference type="Proteomes" id="UP000887565">
    <property type="component" value="Unplaced"/>
</dbReference>
<evidence type="ECO:0000256" key="2">
    <source>
        <dbReference type="ARBA" id="ARBA00023157"/>
    </source>
</evidence>
<evidence type="ECO:0000256" key="1">
    <source>
        <dbReference type="ARBA" id="ARBA00022729"/>
    </source>
</evidence>
<reference evidence="7" key="1">
    <citation type="submission" date="2022-11" db="UniProtKB">
        <authorList>
            <consortium name="WormBaseParasite"/>
        </authorList>
    </citation>
    <scope>IDENTIFICATION</scope>
</reference>
<keyword evidence="3" id="KW-0325">Glycoprotein</keyword>
<evidence type="ECO:0000256" key="4">
    <source>
        <dbReference type="SAM" id="SignalP"/>
    </source>
</evidence>
<dbReference type="PANTHER" id="PTHR20920:SF5">
    <property type="entry name" value="SMB DOMAIN-CONTAINING PROTEIN"/>
    <property type="match status" value="1"/>
</dbReference>
<dbReference type="Pfam" id="PF19028">
    <property type="entry name" value="TSP1_spondin"/>
    <property type="match status" value="1"/>
</dbReference>